<protein>
    <submittedName>
        <fullName evidence="2">Uncharacterized protein</fullName>
    </submittedName>
</protein>
<dbReference type="Proteomes" id="UP001375240">
    <property type="component" value="Unassembled WGS sequence"/>
</dbReference>
<reference evidence="2 3" key="1">
    <citation type="submission" date="2019-10" db="EMBL/GenBank/DDBJ databases">
        <authorList>
            <person name="Palmer J.M."/>
        </authorList>
    </citation>
    <scope>NUCLEOTIDE SEQUENCE [LARGE SCALE GENOMIC DNA]</scope>
    <source>
        <strain evidence="2 3">TWF696</strain>
    </source>
</reference>
<dbReference type="AlphaFoldDB" id="A0AAV9UQM7"/>
<accession>A0AAV9UQM7</accession>
<gene>
    <name evidence="2" type="ORF">TWF696_007030</name>
</gene>
<name>A0AAV9UQM7_9PEZI</name>
<evidence type="ECO:0000313" key="3">
    <source>
        <dbReference type="Proteomes" id="UP001375240"/>
    </source>
</evidence>
<comment type="caution">
    <text evidence="2">The sequence shown here is derived from an EMBL/GenBank/DDBJ whole genome shotgun (WGS) entry which is preliminary data.</text>
</comment>
<feature type="signal peptide" evidence="1">
    <location>
        <begin position="1"/>
        <end position="19"/>
    </location>
</feature>
<evidence type="ECO:0000313" key="2">
    <source>
        <dbReference type="EMBL" id="KAK6346932.1"/>
    </source>
</evidence>
<feature type="chain" id="PRO_5043497099" evidence="1">
    <location>
        <begin position="20"/>
        <end position="154"/>
    </location>
</feature>
<keyword evidence="3" id="KW-1185">Reference proteome</keyword>
<keyword evidence="1" id="KW-0732">Signal</keyword>
<proteinExistence type="predicted"/>
<organism evidence="2 3">
    <name type="scientific">Orbilia brochopaga</name>
    <dbReference type="NCBI Taxonomy" id="3140254"/>
    <lineage>
        <taxon>Eukaryota</taxon>
        <taxon>Fungi</taxon>
        <taxon>Dikarya</taxon>
        <taxon>Ascomycota</taxon>
        <taxon>Pezizomycotina</taxon>
        <taxon>Orbiliomycetes</taxon>
        <taxon>Orbiliales</taxon>
        <taxon>Orbiliaceae</taxon>
        <taxon>Orbilia</taxon>
    </lineage>
</organism>
<evidence type="ECO:0000256" key="1">
    <source>
        <dbReference type="SAM" id="SignalP"/>
    </source>
</evidence>
<dbReference type="EMBL" id="JAVHNQ010000005">
    <property type="protein sequence ID" value="KAK6346932.1"/>
    <property type="molecule type" value="Genomic_DNA"/>
</dbReference>
<sequence length="154" mass="16981">MRFSYVAALAIFAAPYVAAALESSPQTEARNEVKAKIEERGSGLGVFLCTGNEWSGNCKHRTKLERGQVYAVEWESNDLIKSFGPDKGTRCTLCVHHDCTLPNQGGFSDVIWYPGVSNLGDWWGRVWDQDNQNGASKGQGYFNGKVSAFICYSS</sequence>